<dbReference type="EMBL" id="FPHT01000071">
    <property type="protein sequence ID" value="SFV80287.1"/>
    <property type="molecule type" value="Genomic_DNA"/>
</dbReference>
<accession>A0A1W1DGE1</accession>
<evidence type="ECO:0000313" key="2">
    <source>
        <dbReference type="EMBL" id="SFV80287.1"/>
    </source>
</evidence>
<gene>
    <name evidence="1" type="ORF">MNB_SUP05-11-81</name>
    <name evidence="2" type="ORF">MNB_SUP05-12-498</name>
</gene>
<reference evidence="2" key="1">
    <citation type="submission" date="2016-10" db="EMBL/GenBank/DDBJ databases">
        <authorList>
            <person name="de Groot N.N."/>
        </authorList>
    </citation>
    <scope>NUCLEOTIDE SEQUENCE</scope>
</reference>
<sequence>MPIFNNDPKLFELTCPIRDQRFKYDGYPPMLPSTWLTKSFCTA</sequence>
<dbReference type="AlphaFoldDB" id="A0A1W1DGE1"/>
<protein>
    <submittedName>
        <fullName evidence="2">Uncharacterized protein</fullName>
    </submittedName>
</protein>
<organism evidence="2">
    <name type="scientific">hydrothermal vent metagenome</name>
    <dbReference type="NCBI Taxonomy" id="652676"/>
    <lineage>
        <taxon>unclassified sequences</taxon>
        <taxon>metagenomes</taxon>
        <taxon>ecological metagenomes</taxon>
    </lineage>
</organism>
<proteinExistence type="predicted"/>
<dbReference type="EMBL" id="FPHS01000167">
    <property type="protein sequence ID" value="SFV79302.1"/>
    <property type="molecule type" value="Genomic_DNA"/>
</dbReference>
<name>A0A1W1DGE1_9ZZZZ</name>
<evidence type="ECO:0000313" key="1">
    <source>
        <dbReference type="EMBL" id="SFV79302.1"/>
    </source>
</evidence>